<gene>
    <name evidence="4" type="ORF">ZIOFF_073096</name>
</gene>
<organism evidence="4 5">
    <name type="scientific">Zingiber officinale</name>
    <name type="common">Ginger</name>
    <name type="synonym">Amomum zingiber</name>
    <dbReference type="NCBI Taxonomy" id="94328"/>
    <lineage>
        <taxon>Eukaryota</taxon>
        <taxon>Viridiplantae</taxon>
        <taxon>Streptophyta</taxon>
        <taxon>Embryophyta</taxon>
        <taxon>Tracheophyta</taxon>
        <taxon>Spermatophyta</taxon>
        <taxon>Magnoliopsida</taxon>
        <taxon>Liliopsida</taxon>
        <taxon>Zingiberales</taxon>
        <taxon>Zingiberaceae</taxon>
        <taxon>Zingiber</taxon>
    </lineage>
</organism>
<feature type="domain" description="HAT C-terminal dimerisation" evidence="3">
    <location>
        <begin position="560"/>
        <end position="627"/>
    </location>
</feature>
<proteinExistence type="predicted"/>
<dbReference type="AlphaFoldDB" id="A0A8J5BWM2"/>
<dbReference type="InterPro" id="IPR008906">
    <property type="entry name" value="HATC_C_dom"/>
</dbReference>
<comment type="caution">
    <text evidence="4">The sequence shown here is derived from an EMBL/GenBank/DDBJ whole genome shotgun (WGS) entry which is preliminary data.</text>
</comment>
<dbReference type="Pfam" id="PF05699">
    <property type="entry name" value="Dimer_Tnp_hAT"/>
    <property type="match status" value="1"/>
</dbReference>
<accession>A0A8J5BWM2</accession>
<dbReference type="PANTHER" id="PTHR32166:SF81">
    <property type="entry name" value="OS06G0658400 PROTEIN"/>
    <property type="match status" value="1"/>
</dbReference>
<name>A0A8J5BWM2_ZINOF</name>
<dbReference type="EMBL" id="JACMSC010000022">
    <property type="protein sequence ID" value="KAG6468411.1"/>
    <property type="molecule type" value="Genomic_DNA"/>
</dbReference>
<feature type="region of interest" description="Disordered" evidence="1">
    <location>
        <begin position="93"/>
        <end position="138"/>
    </location>
</feature>
<evidence type="ECO:0000259" key="2">
    <source>
        <dbReference type="Pfam" id="PF04937"/>
    </source>
</evidence>
<sequence length="694" mass="78826">MLSPLLFSPRFACSARLARVAIILLISPLICSHLLAMLASARLVTTRCRPLFSGKVKAHLLKQKGAGIAGCTAVTMDQMKRMQQLVDDAELRKKNSKPKEVSLPSSSVSSNMASKSSFSGPGPLQNDDPTLTKKRKGQLGPLEKAFNLNARDELHSEIARLFYTGGLSFNIARNPHYVRAFSLATQRTIPGYLPPGYNLLRTSLLQKEKAHIEKLLEPTKTAWKQKGVSICSDGWSDVQRRPLINIIAVCESGPMFLKAINCEGQYKDKIFISKLLINVINEVGHQNVVQVVTDNAPVCKAAGYSLRQKVFDECKWIAEVANDASMIKNFILNHNMRLSMFNDNSNLKMLSLANTRFASTIIMLKRFRQIKKCLENMVISERWDVYKEDDVVKARVVKYKILDDQFWEKIDYILAFTSPIYEMLRKADTDQPCLHLVYEWWDEMIEKMRVDISKGAHSEDSKFYEVVHNILVEGWNKSNTPLHCLTHSLNPRYYSHEWLQESPNHLPPHRDIEVSRERKKCIERYYSNSSEQRSVNEEFASFSAAIDDFSDNDAMCDRGLMSPTKWWVIHGASAPTLQSLALKLLGQPSSSSCCERNWSTYSFIHSLKRNKITPQRAEDLVYVHYNLRLLSRRSPHYSEGESKMWDVEADGFDSMDMEGASILEIANLSLDEPELESVLFTDEGGAGDDTDMDV</sequence>
<dbReference type="SUPFAM" id="SSF53098">
    <property type="entry name" value="Ribonuclease H-like"/>
    <property type="match status" value="1"/>
</dbReference>
<evidence type="ECO:0000313" key="5">
    <source>
        <dbReference type="Proteomes" id="UP000734854"/>
    </source>
</evidence>
<dbReference type="Pfam" id="PF04937">
    <property type="entry name" value="DUF659"/>
    <property type="match status" value="1"/>
</dbReference>
<evidence type="ECO:0000259" key="3">
    <source>
        <dbReference type="Pfam" id="PF05699"/>
    </source>
</evidence>
<evidence type="ECO:0000256" key="1">
    <source>
        <dbReference type="SAM" id="MobiDB-lite"/>
    </source>
</evidence>
<feature type="domain" description="DUF659" evidence="2">
    <location>
        <begin position="195"/>
        <end position="310"/>
    </location>
</feature>
<dbReference type="GO" id="GO:0046983">
    <property type="term" value="F:protein dimerization activity"/>
    <property type="evidence" value="ECO:0007669"/>
    <property type="project" value="InterPro"/>
</dbReference>
<dbReference type="InterPro" id="IPR012337">
    <property type="entry name" value="RNaseH-like_sf"/>
</dbReference>
<reference evidence="4 5" key="1">
    <citation type="submission" date="2020-08" db="EMBL/GenBank/DDBJ databases">
        <title>Plant Genome Project.</title>
        <authorList>
            <person name="Zhang R.-G."/>
        </authorList>
    </citation>
    <scope>NUCLEOTIDE SEQUENCE [LARGE SCALE GENOMIC DNA]</scope>
    <source>
        <tissue evidence="4">Rhizome</tissue>
    </source>
</reference>
<keyword evidence="5" id="KW-1185">Reference proteome</keyword>
<dbReference type="InterPro" id="IPR007021">
    <property type="entry name" value="DUF659"/>
</dbReference>
<evidence type="ECO:0000313" key="4">
    <source>
        <dbReference type="EMBL" id="KAG6468411.1"/>
    </source>
</evidence>
<dbReference type="PANTHER" id="PTHR32166">
    <property type="entry name" value="OSJNBA0013A04.12 PROTEIN"/>
    <property type="match status" value="1"/>
</dbReference>
<dbReference type="Proteomes" id="UP000734854">
    <property type="component" value="Unassembled WGS sequence"/>
</dbReference>
<feature type="compositionally biased region" description="Low complexity" evidence="1">
    <location>
        <begin position="102"/>
        <end position="119"/>
    </location>
</feature>
<protein>
    <submittedName>
        <fullName evidence="4">Uncharacterized protein</fullName>
    </submittedName>
</protein>